<dbReference type="SMART" id="SM00494">
    <property type="entry name" value="ChtBD2"/>
    <property type="match status" value="2"/>
</dbReference>
<evidence type="ECO:0000256" key="1">
    <source>
        <dbReference type="SAM" id="SignalP"/>
    </source>
</evidence>
<protein>
    <submittedName>
        <fullName evidence="4">Chitin-binding type-2 domain-containing protein</fullName>
    </submittedName>
</protein>
<accession>A0A9J2PH08</accession>
<dbReference type="WBParaSite" id="ALUE_0000888601-mRNA-1">
    <property type="protein sequence ID" value="ALUE_0000888601-mRNA-1"/>
    <property type="gene ID" value="ALUE_0000888601"/>
</dbReference>
<organism evidence="3 4">
    <name type="scientific">Ascaris lumbricoides</name>
    <name type="common">Giant roundworm</name>
    <dbReference type="NCBI Taxonomy" id="6252"/>
    <lineage>
        <taxon>Eukaryota</taxon>
        <taxon>Metazoa</taxon>
        <taxon>Ecdysozoa</taxon>
        <taxon>Nematoda</taxon>
        <taxon>Chromadorea</taxon>
        <taxon>Rhabditida</taxon>
        <taxon>Spirurina</taxon>
        <taxon>Ascaridomorpha</taxon>
        <taxon>Ascaridoidea</taxon>
        <taxon>Ascarididae</taxon>
        <taxon>Ascaris</taxon>
    </lineage>
</organism>
<keyword evidence="1" id="KW-0732">Signal</keyword>
<dbReference type="Proteomes" id="UP000036681">
    <property type="component" value="Unplaced"/>
</dbReference>
<dbReference type="Pfam" id="PF01607">
    <property type="entry name" value="CBM_14"/>
    <property type="match status" value="1"/>
</dbReference>
<evidence type="ECO:0000313" key="4">
    <source>
        <dbReference type="WBParaSite" id="ALUE_0000888601-mRNA-1"/>
    </source>
</evidence>
<keyword evidence="3" id="KW-1185">Reference proteome</keyword>
<dbReference type="GO" id="GO:0008061">
    <property type="term" value="F:chitin binding"/>
    <property type="evidence" value="ECO:0007669"/>
    <property type="project" value="InterPro"/>
</dbReference>
<evidence type="ECO:0000259" key="2">
    <source>
        <dbReference type="PROSITE" id="PS50940"/>
    </source>
</evidence>
<feature type="chain" id="PRO_5039890929" evidence="1">
    <location>
        <begin position="18"/>
        <end position="294"/>
    </location>
</feature>
<dbReference type="AlphaFoldDB" id="A0A9J2PH08"/>
<feature type="domain" description="Chitin-binding type-2" evidence="2">
    <location>
        <begin position="128"/>
        <end position="182"/>
    </location>
</feature>
<evidence type="ECO:0000313" key="3">
    <source>
        <dbReference type="Proteomes" id="UP000036681"/>
    </source>
</evidence>
<name>A0A9J2PH08_ASCLU</name>
<dbReference type="GO" id="GO:0005576">
    <property type="term" value="C:extracellular region"/>
    <property type="evidence" value="ECO:0007669"/>
    <property type="project" value="InterPro"/>
</dbReference>
<reference evidence="4" key="1">
    <citation type="submission" date="2023-03" db="UniProtKB">
        <authorList>
            <consortium name="WormBaseParasite"/>
        </authorList>
    </citation>
    <scope>IDENTIFICATION</scope>
</reference>
<dbReference type="SUPFAM" id="SSF57625">
    <property type="entry name" value="Invertebrate chitin-binding proteins"/>
    <property type="match status" value="1"/>
</dbReference>
<sequence length="294" mass="33327">MLLWLVAFYALNGVVRSLDSVSQRPFYPPVRALAASCSLLPNGWILSNGHCKRFFTLCVDGKSRQMDCYKVAKAAQPNTFVSPAVWVFNEAVKRCTWSSRCRGDDVKTQITAAIPLGSPTTVNPLNLPAKCVPGVSYAVGPCSNTFLRCNRDGILQSRACPSTYLFDPDVRTCLRTVPDCISSSRTTLTSKSVKQMLQKCDLFDVERAWDEDRNAHAVRTKSEKVQRDSFERAAAPFERVRLFPKGFQMAQNMYHSFPHPWHLRARDYMANFYGFAPAYFYKGQHNIFDAFEHH</sequence>
<proteinExistence type="predicted"/>
<feature type="signal peptide" evidence="1">
    <location>
        <begin position="1"/>
        <end position="17"/>
    </location>
</feature>
<dbReference type="InterPro" id="IPR002557">
    <property type="entry name" value="Chitin-bd_dom"/>
</dbReference>
<dbReference type="PROSITE" id="PS50940">
    <property type="entry name" value="CHIT_BIND_II"/>
    <property type="match status" value="1"/>
</dbReference>
<dbReference type="InterPro" id="IPR036508">
    <property type="entry name" value="Chitin-bd_dom_sf"/>
</dbReference>